<dbReference type="AlphaFoldDB" id="C8C0D8"/>
<dbReference type="PROSITE" id="PS00146">
    <property type="entry name" value="BETA_LACTAMASE_A"/>
    <property type="match status" value="1"/>
</dbReference>
<dbReference type="NCBIfam" id="NF033100">
    <property type="entry name" value="bla_CfxA"/>
    <property type="match status" value="1"/>
</dbReference>
<dbReference type="InterPro" id="IPR012338">
    <property type="entry name" value="Beta-lactam/transpept-like"/>
</dbReference>
<dbReference type="PANTHER" id="PTHR35333:SF3">
    <property type="entry name" value="BETA-LACTAMASE-TYPE TRANSPEPTIDASE FOLD CONTAINING PROTEIN"/>
    <property type="match status" value="1"/>
</dbReference>
<reference evidence="7" key="1">
    <citation type="journal article" date="2009" name="Science">
        <title>Functional characterization of the antibiotic resistance reservoir in the human microflora.</title>
        <authorList>
            <person name="Sommer M.O."/>
            <person name="Dantas G."/>
            <person name="Church G.M."/>
        </authorList>
    </citation>
    <scope>NUCLEOTIDE SEQUENCE</scope>
</reference>
<dbReference type="SUPFAM" id="SSF56601">
    <property type="entry name" value="beta-lactamase/transpeptidase-like"/>
    <property type="match status" value="1"/>
</dbReference>
<reference evidence="7" key="2">
    <citation type="submission" date="2009-07" db="EMBL/GenBank/DDBJ databases">
        <authorList>
            <person name="Sommer M.O.A."/>
            <person name="Dantas G."/>
            <person name="Church G."/>
        </authorList>
    </citation>
    <scope>NUCLEOTIDE SEQUENCE</scope>
</reference>
<evidence type="ECO:0000256" key="1">
    <source>
        <dbReference type="ARBA" id="ARBA00009009"/>
    </source>
</evidence>
<dbReference type="GO" id="GO:0008800">
    <property type="term" value="F:beta-lactamase activity"/>
    <property type="evidence" value="ECO:0007669"/>
    <property type="project" value="UniProtKB-EC"/>
</dbReference>
<feature type="transmembrane region" description="Helical" evidence="5">
    <location>
        <begin position="20"/>
        <end position="38"/>
    </location>
</feature>
<dbReference type="InterPro" id="IPR000871">
    <property type="entry name" value="Beta-lactam_class-A"/>
</dbReference>
<evidence type="ECO:0000256" key="2">
    <source>
        <dbReference type="ARBA" id="ARBA00012865"/>
    </source>
</evidence>
<protein>
    <recommendedName>
        <fullName evidence="2">beta-lactamase</fullName>
        <ecNumber evidence="2">3.5.2.6</ecNumber>
    </recommendedName>
</protein>
<dbReference type="InterPro" id="IPR058171">
    <property type="entry name" value="CfxA"/>
</dbReference>
<feature type="domain" description="Beta-lactamase class A catalytic" evidence="6">
    <location>
        <begin position="78"/>
        <end position="300"/>
    </location>
</feature>
<dbReference type="GO" id="GO:0030655">
    <property type="term" value="P:beta-lactam antibiotic catabolic process"/>
    <property type="evidence" value="ECO:0007669"/>
    <property type="project" value="InterPro"/>
</dbReference>
<keyword evidence="5" id="KW-1133">Transmembrane helix</keyword>
<dbReference type="EC" id="3.5.2.6" evidence="2"/>
<evidence type="ECO:0000313" key="7">
    <source>
        <dbReference type="EMBL" id="ACT97371.1"/>
    </source>
</evidence>
<dbReference type="EMBL" id="GQ342996">
    <property type="protein sequence ID" value="ACT97371.1"/>
    <property type="molecule type" value="Genomic_DNA"/>
</dbReference>
<name>C8C0D8_9ZZZZ</name>
<keyword evidence="4" id="KW-0046">Antibiotic resistance</keyword>
<evidence type="ECO:0000256" key="3">
    <source>
        <dbReference type="ARBA" id="ARBA00022801"/>
    </source>
</evidence>
<proteinExistence type="inferred from homology"/>
<evidence type="ECO:0000256" key="4">
    <source>
        <dbReference type="ARBA" id="ARBA00023251"/>
    </source>
</evidence>
<organism evidence="7">
    <name type="scientific">uncultured organism</name>
    <dbReference type="NCBI Taxonomy" id="155900"/>
    <lineage>
        <taxon>unclassified sequences</taxon>
        <taxon>environmental samples</taxon>
    </lineage>
</organism>
<dbReference type="PANTHER" id="PTHR35333">
    <property type="entry name" value="BETA-LACTAMASE"/>
    <property type="match status" value="1"/>
</dbReference>
<dbReference type="EMBL" id="GQ343001">
    <property type="protein sequence ID" value="ACT97381.1"/>
    <property type="molecule type" value="Genomic_DNA"/>
</dbReference>
<comment type="similarity">
    <text evidence="1">Belongs to the class-A beta-lactamase family.</text>
</comment>
<dbReference type="NCBIfam" id="NF012099">
    <property type="entry name" value="SubclassA2"/>
    <property type="match status" value="1"/>
</dbReference>
<dbReference type="InterPro" id="IPR023650">
    <property type="entry name" value="Beta-lactam_class-A_AS"/>
</dbReference>
<dbReference type="NCBIfam" id="NF033103">
    <property type="entry name" value="bla_class_A"/>
    <property type="match status" value="1"/>
</dbReference>
<evidence type="ECO:0000259" key="6">
    <source>
        <dbReference type="Pfam" id="PF13354"/>
    </source>
</evidence>
<dbReference type="CARD" id="ARO:3003097">
    <property type="molecule name" value="CfxA6"/>
    <property type="mechanism identifier" value="ARO:0001004"/>
    <property type="mechanism name" value="antibiotic inactivation"/>
</dbReference>
<keyword evidence="5" id="KW-0472">Membrane</keyword>
<evidence type="ECO:0000256" key="5">
    <source>
        <dbReference type="SAM" id="Phobius"/>
    </source>
</evidence>
<dbReference type="GO" id="GO:0046677">
    <property type="term" value="P:response to antibiotic"/>
    <property type="evidence" value="ECO:0007669"/>
    <property type="project" value="UniProtKB-KW"/>
</dbReference>
<keyword evidence="3" id="KW-0378">Hydrolase</keyword>
<sequence length="331" mass="36437">MSNYSVAELRNMKKNRKKQIVVLCIALVCIFILVFSLSHKSATKGSANPPLTDVLTDSISQIVSACPGEIGVAVIINNTDTVSVNNKSIYPMMSVFKVHQALALCNDFDKKGLSLDTLVKINREKLDPKTWSPMMKDYSAPVISLTVRDLLRYTLSQSDNNASNIMFKNMLNTAQTDSFIAKLIPRSSFQIAYTEEEMSADHDKAYSNYTSPLGAAMLMNRLFTESLISNEKQDFIKNALKECKTGIDRIVAPLLDKEGVVIAHKTGSGNVNENGILAAQNDVAYICLPNKVCYTLAVFVKDFKGNESQASQFVAHISAVVYSLLINTALN</sequence>
<dbReference type="Gene3D" id="3.40.710.10">
    <property type="entry name" value="DD-peptidase/beta-lactamase superfamily"/>
    <property type="match status" value="1"/>
</dbReference>
<keyword evidence="5" id="KW-0812">Transmembrane</keyword>
<dbReference type="InterPro" id="IPR045155">
    <property type="entry name" value="Beta-lactam_cat"/>
</dbReference>
<dbReference type="Pfam" id="PF13354">
    <property type="entry name" value="Beta-lactamase2"/>
    <property type="match status" value="1"/>
</dbReference>
<accession>C8C0D8</accession>